<dbReference type="PANTHER" id="PTHR35703:SF2">
    <property type="entry name" value="HEME OXYGENASE 1, CHLOROPLASTIC-RELATED"/>
    <property type="match status" value="1"/>
</dbReference>
<dbReference type="RefSeq" id="XP_010470267.1">
    <property type="nucleotide sequence ID" value="XM_010471965.2"/>
</dbReference>
<dbReference type="InterPro" id="IPR016951">
    <property type="entry name" value="Haem_Oase_decyc_pln"/>
</dbReference>
<evidence type="ECO:0000256" key="6">
    <source>
        <dbReference type="ARBA" id="ARBA00022617"/>
    </source>
</evidence>
<evidence type="ECO:0000256" key="1">
    <source>
        <dbReference type="ARBA" id="ARBA00004229"/>
    </source>
</evidence>
<evidence type="ECO:0000256" key="11">
    <source>
        <dbReference type="ARBA" id="ARBA00023004"/>
    </source>
</evidence>
<comment type="similarity">
    <text evidence="2">Belongs to the heme oxygenase family.</text>
</comment>
<accession>A0ABM0WFB0</accession>
<dbReference type="InterPro" id="IPR002051">
    <property type="entry name" value="Haem_Oase"/>
</dbReference>
<protein>
    <recommendedName>
        <fullName evidence="3">heme oxygenase (biliverdin-producing)</fullName>
        <ecNumber evidence="3">1.14.14.18</ecNumber>
    </recommendedName>
</protein>
<keyword evidence="11" id="KW-0408">Iron</keyword>
<evidence type="ECO:0000256" key="5">
    <source>
        <dbReference type="ARBA" id="ARBA00022531"/>
    </source>
</evidence>
<reference evidence="13" key="2">
    <citation type="submission" date="2025-08" db="UniProtKB">
        <authorList>
            <consortium name="RefSeq"/>
        </authorList>
    </citation>
    <scope>IDENTIFICATION</scope>
    <source>
        <tissue evidence="13">Leaf</tissue>
    </source>
</reference>
<keyword evidence="4" id="KW-0150">Chloroplast</keyword>
<keyword evidence="7" id="KW-0934">Plastid</keyword>
<evidence type="ECO:0000256" key="9">
    <source>
        <dbReference type="ARBA" id="ARBA00022946"/>
    </source>
</evidence>
<dbReference type="Proteomes" id="UP000694864">
    <property type="component" value="Chromosome 16"/>
</dbReference>
<keyword evidence="12" id="KW-1185">Reference proteome</keyword>
<comment type="subcellular location">
    <subcellularLocation>
        <location evidence="1">Plastid</location>
        <location evidence="1">Chloroplast</location>
    </subcellularLocation>
</comment>
<keyword evidence="6" id="KW-0349">Heme</keyword>
<evidence type="ECO:0000256" key="3">
    <source>
        <dbReference type="ARBA" id="ARBA00012360"/>
    </source>
</evidence>
<dbReference type="PANTHER" id="PTHR35703">
    <property type="entry name" value="HEME OXYGENASE 1, CHLOROPLASTIC-RELATED"/>
    <property type="match status" value="1"/>
</dbReference>
<dbReference type="CDD" id="cd19165">
    <property type="entry name" value="HemeO"/>
    <property type="match status" value="1"/>
</dbReference>
<keyword evidence="5" id="KW-0602">Photosynthesis</keyword>
<gene>
    <name evidence="13" type="primary">LOC104750204</name>
</gene>
<reference evidence="12" key="1">
    <citation type="journal article" date="2014" name="Nat. Commun.">
        <title>The emerging biofuel crop Camelina sativa retains a highly undifferentiated hexaploid genome structure.</title>
        <authorList>
            <person name="Kagale S."/>
            <person name="Koh C."/>
            <person name="Nixon J."/>
            <person name="Bollina V."/>
            <person name="Clarke W.E."/>
            <person name="Tuteja R."/>
            <person name="Spillane C."/>
            <person name="Robinson S.J."/>
            <person name="Links M.G."/>
            <person name="Clarke C."/>
            <person name="Higgins E.E."/>
            <person name="Huebert T."/>
            <person name="Sharpe A.G."/>
            <person name="Parkin I.A."/>
        </authorList>
    </citation>
    <scope>NUCLEOTIDE SEQUENCE [LARGE SCALE GENOMIC DNA]</scope>
    <source>
        <strain evidence="12">cv. DH55</strain>
    </source>
</reference>
<organism evidence="12 13">
    <name type="scientific">Camelina sativa</name>
    <name type="common">False flax</name>
    <name type="synonym">Myagrum sativum</name>
    <dbReference type="NCBI Taxonomy" id="90675"/>
    <lineage>
        <taxon>Eukaryota</taxon>
        <taxon>Viridiplantae</taxon>
        <taxon>Streptophyta</taxon>
        <taxon>Embryophyta</taxon>
        <taxon>Tracheophyta</taxon>
        <taxon>Spermatophyta</taxon>
        <taxon>Magnoliopsida</taxon>
        <taxon>eudicotyledons</taxon>
        <taxon>Gunneridae</taxon>
        <taxon>Pentapetalae</taxon>
        <taxon>rosids</taxon>
        <taxon>malvids</taxon>
        <taxon>Brassicales</taxon>
        <taxon>Brassicaceae</taxon>
        <taxon>Camelineae</taxon>
        <taxon>Camelina</taxon>
    </lineage>
</organism>
<dbReference type="InterPro" id="IPR016084">
    <property type="entry name" value="Haem_Oase-like_multi-hlx"/>
</dbReference>
<evidence type="ECO:0000256" key="10">
    <source>
        <dbReference type="ARBA" id="ARBA00023002"/>
    </source>
</evidence>
<sequence length="284" mass="32943">MATARINASSCFPTSRRLDCEIHVSLRAKTVTVRYPLTKAAPRRHLVRRANKDRNLVVNAMEAAEEKPTKRYPGEPKGFVEEMKFVVMKMHPREHANEGKKEFNGPVSTWNFTIEGYLKFLVDSKLVFDTLEEIIHESTVPAYVGLKNTGLERAENLRRDLEWFKEQGHKIPEPMVRGKAYSQYLKNIADQKDHPALICHFYNINFAHSAGGRMIGTKVSQKILNNKELEFYNYNGQLPGLLQNVGQEVNKVAELWTREEKNHCLEETETSFKLYWEIFRYLLP</sequence>
<proteinExistence type="inferred from homology"/>
<dbReference type="InterPro" id="IPR016053">
    <property type="entry name" value="Haem_Oase-like"/>
</dbReference>
<dbReference type="GeneID" id="104750204"/>
<keyword evidence="10" id="KW-0560">Oxidoreductase</keyword>
<evidence type="ECO:0000313" key="13">
    <source>
        <dbReference type="RefSeq" id="XP_010470267.1"/>
    </source>
</evidence>
<evidence type="ECO:0000256" key="8">
    <source>
        <dbReference type="ARBA" id="ARBA00022723"/>
    </source>
</evidence>
<evidence type="ECO:0000256" key="4">
    <source>
        <dbReference type="ARBA" id="ARBA00022528"/>
    </source>
</evidence>
<name>A0ABM0WFB0_CAMSA</name>
<dbReference type="SUPFAM" id="SSF48613">
    <property type="entry name" value="Heme oxygenase-like"/>
    <property type="match status" value="1"/>
</dbReference>
<evidence type="ECO:0000313" key="12">
    <source>
        <dbReference type="Proteomes" id="UP000694864"/>
    </source>
</evidence>
<keyword evidence="9" id="KW-0809">Transit peptide</keyword>
<dbReference type="Gene3D" id="1.20.910.10">
    <property type="entry name" value="Heme oxygenase-like"/>
    <property type="match status" value="1"/>
</dbReference>
<keyword evidence="8" id="KW-0479">Metal-binding</keyword>
<dbReference type="EC" id="1.14.14.18" evidence="3"/>
<evidence type="ECO:0000256" key="2">
    <source>
        <dbReference type="ARBA" id="ARBA00006134"/>
    </source>
</evidence>
<dbReference type="Pfam" id="PF01126">
    <property type="entry name" value="Heme_oxygenase"/>
    <property type="match status" value="1"/>
</dbReference>
<evidence type="ECO:0000256" key="7">
    <source>
        <dbReference type="ARBA" id="ARBA00022640"/>
    </source>
</evidence>